<dbReference type="EMBL" id="GEDG01031667">
    <property type="protein sequence ID" value="JAP11247.1"/>
    <property type="molecule type" value="Transcribed_RNA"/>
</dbReference>
<dbReference type="AlphaFoldDB" id="A0A0V0GSQ2"/>
<name>A0A0V0GSQ2_SOLCH</name>
<protein>
    <submittedName>
        <fullName evidence="1">Putative ovule protein</fullName>
    </submittedName>
</protein>
<sequence length="74" mass="8526">MIRIQKIIDMILEHLIKGNVDHYRFLCILCLQKDLNYCHCCQTLFVHRTLDCVGFSTASCPICNNGCISTTENF</sequence>
<evidence type="ECO:0000313" key="1">
    <source>
        <dbReference type="EMBL" id="JAP11247.1"/>
    </source>
</evidence>
<reference evidence="1" key="1">
    <citation type="submission" date="2015-12" db="EMBL/GenBank/DDBJ databases">
        <title>Gene expression during late stages of embryo sac development: a critical building block for successful pollen-pistil interactions.</title>
        <authorList>
            <person name="Liu Y."/>
            <person name="Joly V."/>
            <person name="Sabar M."/>
            <person name="Matton D.P."/>
        </authorList>
    </citation>
    <scope>NUCLEOTIDE SEQUENCE</scope>
</reference>
<proteinExistence type="predicted"/>
<organism evidence="1">
    <name type="scientific">Solanum chacoense</name>
    <name type="common">Chaco potato</name>
    <dbReference type="NCBI Taxonomy" id="4108"/>
    <lineage>
        <taxon>Eukaryota</taxon>
        <taxon>Viridiplantae</taxon>
        <taxon>Streptophyta</taxon>
        <taxon>Embryophyta</taxon>
        <taxon>Tracheophyta</taxon>
        <taxon>Spermatophyta</taxon>
        <taxon>Magnoliopsida</taxon>
        <taxon>eudicotyledons</taxon>
        <taxon>Gunneridae</taxon>
        <taxon>Pentapetalae</taxon>
        <taxon>asterids</taxon>
        <taxon>lamiids</taxon>
        <taxon>Solanales</taxon>
        <taxon>Solanaceae</taxon>
        <taxon>Solanoideae</taxon>
        <taxon>Solaneae</taxon>
        <taxon>Solanum</taxon>
    </lineage>
</organism>
<accession>A0A0V0GSQ2</accession>